<protein>
    <submittedName>
        <fullName evidence="1">Uncharacterized protein</fullName>
    </submittedName>
</protein>
<reference evidence="1" key="1">
    <citation type="submission" date="2023-11" db="EMBL/GenBank/DDBJ databases">
        <authorList>
            <person name="De Vega J J."/>
            <person name="De Vega J J."/>
        </authorList>
    </citation>
    <scope>NUCLEOTIDE SEQUENCE</scope>
</reference>
<comment type="caution">
    <text evidence="1">The sequence shown here is derived from an EMBL/GenBank/DDBJ whole genome shotgun (WGS) entry which is preliminary data.</text>
</comment>
<sequence>MTGASVHGAHVVENERARAREVRCSILTLGRNNFLTRQVM</sequence>
<gene>
    <name evidence="1" type="ORF">MYCIT1_LOCUS14475</name>
</gene>
<dbReference type="Proteomes" id="UP001295794">
    <property type="component" value="Unassembled WGS sequence"/>
</dbReference>
<evidence type="ECO:0000313" key="2">
    <source>
        <dbReference type="Proteomes" id="UP001295794"/>
    </source>
</evidence>
<evidence type="ECO:0000313" key="1">
    <source>
        <dbReference type="EMBL" id="CAK5270235.1"/>
    </source>
</evidence>
<name>A0AAD2JZA3_9AGAR</name>
<proteinExistence type="predicted"/>
<keyword evidence="2" id="KW-1185">Reference proteome</keyword>
<dbReference type="EMBL" id="CAVNYO010000161">
    <property type="protein sequence ID" value="CAK5270235.1"/>
    <property type="molecule type" value="Genomic_DNA"/>
</dbReference>
<dbReference type="AlphaFoldDB" id="A0AAD2JZA3"/>
<accession>A0AAD2JZA3</accession>
<organism evidence="1 2">
    <name type="scientific">Mycena citricolor</name>
    <dbReference type="NCBI Taxonomy" id="2018698"/>
    <lineage>
        <taxon>Eukaryota</taxon>
        <taxon>Fungi</taxon>
        <taxon>Dikarya</taxon>
        <taxon>Basidiomycota</taxon>
        <taxon>Agaricomycotina</taxon>
        <taxon>Agaricomycetes</taxon>
        <taxon>Agaricomycetidae</taxon>
        <taxon>Agaricales</taxon>
        <taxon>Marasmiineae</taxon>
        <taxon>Mycenaceae</taxon>
        <taxon>Mycena</taxon>
    </lineage>
</organism>